<feature type="region of interest" description="Disordered" evidence="23">
    <location>
        <begin position="1"/>
        <end position="42"/>
    </location>
</feature>
<evidence type="ECO:0000256" key="2">
    <source>
        <dbReference type="ARBA" id="ARBA00001946"/>
    </source>
</evidence>
<evidence type="ECO:0000256" key="10">
    <source>
        <dbReference type="ARBA" id="ARBA00022776"/>
    </source>
</evidence>
<evidence type="ECO:0000256" key="21">
    <source>
        <dbReference type="ARBA" id="ARBA00066032"/>
    </source>
</evidence>
<evidence type="ECO:0000256" key="13">
    <source>
        <dbReference type="ARBA" id="ARBA00022842"/>
    </source>
</evidence>
<keyword evidence="7" id="KW-0479">Metal-binding</keyword>
<keyword evidence="14 22" id="KW-0175">Coiled coil</keyword>
<evidence type="ECO:0000256" key="20">
    <source>
        <dbReference type="ARBA" id="ARBA00059712"/>
    </source>
</evidence>
<comment type="cofactor">
    <cofactor evidence="1">
        <name>Ca(2+)</name>
        <dbReference type="ChEBI" id="CHEBI:29108"/>
    </cofactor>
</comment>
<dbReference type="Proteomes" id="UP001172457">
    <property type="component" value="Chromosome 2"/>
</dbReference>
<feature type="compositionally biased region" description="Polar residues" evidence="23">
    <location>
        <begin position="295"/>
        <end position="305"/>
    </location>
</feature>
<dbReference type="Gene3D" id="1.10.150.670">
    <property type="entry name" value="Crossover junction endonuclease EME1, DNA-binding domain"/>
    <property type="match status" value="1"/>
</dbReference>
<keyword evidence="16" id="KW-0234">DNA repair</keyword>
<dbReference type="FunFam" id="1.10.150.670:FF:000007">
    <property type="entry name" value="Crossover junction endonuclease EME1B"/>
    <property type="match status" value="1"/>
</dbReference>
<evidence type="ECO:0000313" key="25">
    <source>
        <dbReference type="EMBL" id="KAJ9561544.1"/>
    </source>
</evidence>
<evidence type="ECO:0000256" key="8">
    <source>
        <dbReference type="ARBA" id="ARBA00022759"/>
    </source>
</evidence>
<evidence type="ECO:0000256" key="17">
    <source>
        <dbReference type="ARBA" id="ARBA00023242"/>
    </source>
</evidence>
<gene>
    <name evidence="25" type="ORF">OSB04_006704</name>
</gene>
<proteinExistence type="inferred from homology"/>
<evidence type="ECO:0000256" key="4">
    <source>
        <dbReference type="ARBA" id="ARBA00005313"/>
    </source>
</evidence>
<keyword evidence="19" id="KW-0131">Cell cycle</keyword>
<dbReference type="GO" id="GO:0048476">
    <property type="term" value="C:Holliday junction resolvase complex"/>
    <property type="evidence" value="ECO:0007669"/>
    <property type="project" value="InterPro"/>
</dbReference>
<dbReference type="PANTHER" id="PTHR21077:SF5">
    <property type="entry name" value="CROSSOVER JUNCTION ENDONUCLEASE MMS4"/>
    <property type="match status" value="1"/>
</dbReference>
<dbReference type="PANTHER" id="PTHR21077">
    <property type="entry name" value="EME1 PROTEIN"/>
    <property type="match status" value="1"/>
</dbReference>
<evidence type="ECO:0000256" key="7">
    <source>
        <dbReference type="ARBA" id="ARBA00022723"/>
    </source>
</evidence>
<feature type="region of interest" description="Disordered" evidence="23">
    <location>
        <begin position="293"/>
        <end position="353"/>
    </location>
</feature>
<reference evidence="25" key="1">
    <citation type="submission" date="2023-03" db="EMBL/GenBank/DDBJ databases">
        <title>Chromosome-scale reference genome and RAD-based genetic map of yellow starthistle (Centaurea solstitialis) reveal putative structural variation and QTLs associated with invader traits.</title>
        <authorList>
            <person name="Reatini B."/>
            <person name="Cang F.A."/>
            <person name="Jiang Q."/>
            <person name="Mckibben M.T.W."/>
            <person name="Barker M.S."/>
            <person name="Rieseberg L.H."/>
            <person name="Dlugosch K.M."/>
        </authorList>
    </citation>
    <scope>NUCLEOTIDE SEQUENCE</scope>
    <source>
        <strain evidence="25">CAN-66</strain>
        <tissue evidence="25">Leaf</tissue>
    </source>
</reference>
<keyword evidence="15" id="KW-0233">DNA recombination</keyword>
<comment type="caution">
    <text evidence="25">The sequence shown here is derived from an EMBL/GenBank/DDBJ whole genome shotgun (WGS) entry which is preliminary data.</text>
</comment>
<dbReference type="GO" id="GO:0046872">
    <property type="term" value="F:metal ion binding"/>
    <property type="evidence" value="ECO:0007669"/>
    <property type="project" value="UniProtKB-KW"/>
</dbReference>
<organism evidence="25 26">
    <name type="scientific">Centaurea solstitialis</name>
    <name type="common">yellow star-thistle</name>
    <dbReference type="NCBI Taxonomy" id="347529"/>
    <lineage>
        <taxon>Eukaryota</taxon>
        <taxon>Viridiplantae</taxon>
        <taxon>Streptophyta</taxon>
        <taxon>Embryophyta</taxon>
        <taxon>Tracheophyta</taxon>
        <taxon>Spermatophyta</taxon>
        <taxon>Magnoliopsida</taxon>
        <taxon>eudicotyledons</taxon>
        <taxon>Gunneridae</taxon>
        <taxon>Pentapetalae</taxon>
        <taxon>asterids</taxon>
        <taxon>campanulids</taxon>
        <taxon>Asterales</taxon>
        <taxon>Asteraceae</taxon>
        <taxon>Carduoideae</taxon>
        <taxon>Cardueae</taxon>
        <taxon>Centaureinae</taxon>
        <taxon>Centaurea</taxon>
    </lineage>
</organism>
<comment type="cofactor">
    <cofactor evidence="2">
        <name>Mg(2+)</name>
        <dbReference type="ChEBI" id="CHEBI:18420"/>
    </cofactor>
</comment>
<feature type="domain" description="ERCC4" evidence="24">
    <location>
        <begin position="413"/>
        <end position="570"/>
    </location>
</feature>
<evidence type="ECO:0000256" key="14">
    <source>
        <dbReference type="ARBA" id="ARBA00023054"/>
    </source>
</evidence>
<dbReference type="GO" id="GO:0005634">
    <property type="term" value="C:nucleus"/>
    <property type="evidence" value="ECO:0007669"/>
    <property type="project" value="UniProtKB-SubCell"/>
</dbReference>
<feature type="compositionally biased region" description="Basic and acidic residues" evidence="23">
    <location>
        <begin position="343"/>
        <end position="353"/>
    </location>
</feature>
<evidence type="ECO:0000256" key="23">
    <source>
        <dbReference type="SAM" id="MobiDB-lite"/>
    </source>
</evidence>
<dbReference type="GO" id="GO:0004519">
    <property type="term" value="F:endonuclease activity"/>
    <property type="evidence" value="ECO:0007669"/>
    <property type="project" value="UniProtKB-KW"/>
</dbReference>
<evidence type="ECO:0000256" key="18">
    <source>
        <dbReference type="ARBA" id="ARBA00023254"/>
    </source>
</evidence>
<dbReference type="CDD" id="cd20083">
    <property type="entry name" value="XPF_nuclease_EME"/>
    <property type="match status" value="1"/>
</dbReference>
<evidence type="ECO:0000259" key="24">
    <source>
        <dbReference type="Pfam" id="PF02732"/>
    </source>
</evidence>
<evidence type="ECO:0000256" key="6">
    <source>
        <dbReference type="ARBA" id="ARBA00022722"/>
    </source>
</evidence>
<keyword evidence="17" id="KW-0539">Nucleus</keyword>
<dbReference type="Gene3D" id="3.40.50.10130">
    <property type="match status" value="1"/>
</dbReference>
<comment type="subcellular location">
    <subcellularLocation>
        <location evidence="3">Nucleus</location>
    </subcellularLocation>
</comment>
<keyword evidence="26" id="KW-1185">Reference proteome</keyword>
<dbReference type="InterPro" id="IPR047524">
    <property type="entry name" value="XPF_nuclease_EME1_plant/arthr"/>
</dbReference>
<keyword evidence="6" id="KW-0540">Nuclease</keyword>
<feature type="compositionally biased region" description="Low complexity" evidence="23">
    <location>
        <begin position="86"/>
        <end position="95"/>
    </location>
</feature>
<evidence type="ECO:0000256" key="9">
    <source>
        <dbReference type="ARBA" id="ARBA00022763"/>
    </source>
</evidence>
<dbReference type="InterPro" id="IPR006166">
    <property type="entry name" value="ERCC4_domain"/>
</dbReference>
<sequence length="708" mass="78848">MQGSLWSGQLSGSSKAEDEDRDEIGKNVSGCKQSLLPSKDEYQVKPIQEPDLSKAEAGLLFKLHKAEAGLLSKAGETNSKTFLDVSNSSSTRSSSPITVNIISDDETTPLQFQSKKQRSSNPQSVFIIDDDPSPWKPSPTTSVVPETPMAESLKSYVPIVRCNNSDPQFRFSSSPNPNPSVALSPFIENLHIECCYTSLYDSHIVRGTLQYKNGDRERDSLGEGVPSTEGVGSFCGQFSQESNTFEMTKYPLKFEGLICLESDDEECEDIGSSPETSKEPRVILDVENNLDVPSKSLTSQDNSCFPSILEDDLPHPEVSIHSGEADDILHPTSKNVGQKGNNKKRDGSEPIRRTRITKEEKARLMDERKRQKEQEKLQKAALKQEAAEMKKLQKEIQSWEKGKFAQQSITAQIDTKVVEQGSVGGQLLTMLAAKGITFQITSNPVEKSIIWTMPVPANIAQALSRGTEISYVVLVFEAEEFCRLARDESLLDHVSRVQSMYPSHTLCYLTNGLMAYINKKDQEHYKNPTGNHGGWRRPPVEQLLAKLATHFVGVHSRLCKDEAELAEHVVGLTCSLASCQFRKKLTRLSINANGSLIPKDADRTLIKKSTWLKALIAIPKVQPRFAVAIWKKYPTMKSLLSVYMDPSKSDYEKEFLLANLMTEGLVGDNRRLGQVCSKRVYRILMAQSGSIKTDDVENGADFFTRHEN</sequence>
<evidence type="ECO:0000256" key="5">
    <source>
        <dbReference type="ARBA" id="ARBA00022618"/>
    </source>
</evidence>
<dbReference type="AlphaFoldDB" id="A0AA38WS59"/>
<dbReference type="GO" id="GO:0051301">
    <property type="term" value="P:cell division"/>
    <property type="evidence" value="ECO:0007669"/>
    <property type="project" value="UniProtKB-KW"/>
</dbReference>
<comment type="subunit">
    <text evidence="21">Forms a heterodimer with MUS81.</text>
</comment>
<keyword evidence="18" id="KW-0469">Meiosis</keyword>
<dbReference type="GO" id="GO:0016787">
    <property type="term" value="F:hydrolase activity"/>
    <property type="evidence" value="ECO:0007669"/>
    <property type="project" value="UniProtKB-KW"/>
</dbReference>
<keyword evidence="12" id="KW-0106">Calcium</keyword>
<name>A0AA38WS59_9ASTR</name>
<dbReference type="GO" id="GO:0006310">
    <property type="term" value="P:DNA recombination"/>
    <property type="evidence" value="ECO:0007669"/>
    <property type="project" value="UniProtKB-KW"/>
</dbReference>
<keyword evidence="5" id="KW-0132">Cell division</keyword>
<evidence type="ECO:0000313" key="26">
    <source>
        <dbReference type="Proteomes" id="UP001172457"/>
    </source>
</evidence>
<evidence type="ECO:0000256" key="11">
    <source>
        <dbReference type="ARBA" id="ARBA00022801"/>
    </source>
</evidence>
<feature type="compositionally biased region" description="Polar residues" evidence="23">
    <location>
        <begin position="108"/>
        <end position="124"/>
    </location>
</feature>
<dbReference type="Pfam" id="PF21292">
    <property type="entry name" value="EME1-MUS81_C"/>
    <property type="match status" value="1"/>
</dbReference>
<dbReference type="GO" id="GO:0003677">
    <property type="term" value="F:DNA binding"/>
    <property type="evidence" value="ECO:0007669"/>
    <property type="project" value="InterPro"/>
</dbReference>
<dbReference type="InterPro" id="IPR042530">
    <property type="entry name" value="EME1/EME2_C"/>
</dbReference>
<comment type="similarity">
    <text evidence="4">Belongs to the EME1/MMS4 family.</text>
</comment>
<dbReference type="InterPro" id="IPR033310">
    <property type="entry name" value="Mms4/EME1/EME2"/>
</dbReference>
<feature type="coiled-coil region" evidence="22">
    <location>
        <begin position="354"/>
        <end position="402"/>
    </location>
</feature>
<dbReference type="GO" id="GO:0051321">
    <property type="term" value="P:meiotic cell cycle"/>
    <property type="evidence" value="ECO:0007669"/>
    <property type="project" value="UniProtKB-KW"/>
</dbReference>
<keyword evidence="10" id="KW-0498">Mitosis</keyword>
<dbReference type="Pfam" id="PF02732">
    <property type="entry name" value="ERCC4"/>
    <property type="match status" value="1"/>
</dbReference>
<evidence type="ECO:0000256" key="15">
    <source>
        <dbReference type="ARBA" id="ARBA00023172"/>
    </source>
</evidence>
<protein>
    <recommendedName>
        <fullName evidence="24">ERCC4 domain-containing protein</fullName>
    </recommendedName>
</protein>
<feature type="region of interest" description="Disordered" evidence="23">
    <location>
        <begin position="84"/>
        <end position="145"/>
    </location>
</feature>
<evidence type="ECO:0000256" key="3">
    <source>
        <dbReference type="ARBA" id="ARBA00004123"/>
    </source>
</evidence>
<comment type="function">
    <text evidence="20">Interacts with MUS81 to form a DNA structure-specific endonuclease with substrate preference for branched DNA structures with a 5'-end at the branch nick. Typical substrates include 3'-flap structures, D-loops, replication forks, nicked Holliday junctions and also intact Holliday junctions with a reduced efficiency. May be required in mitosis for the processing of stalled or collapsed replication fork intermediates. Plays a role in DNA repair and in genotoxic stress-induced homologous recombination (HR) in somatic cells. Mediates a subset of meiotic recombination events that are insensitive to crossover interference.</text>
</comment>
<evidence type="ECO:0000256" key="19">
    <source>
        <dbReference type="ARBA" id="ARBA00023306"/>
    </source>
</evidence>
<accession>A0AA38WS59</accession>
<evidence type="ECO:0000256" key="1">
    <source>
        <dbReference type="ARBA" id="ARBA00001913"/>
    </source>
</evidence>
<evidence type="ECO:0000256" key="16">
    <source>
        <dbReference type="ARBA" id="ARBA00023204"/>
    </source>
</evidence>
<keyword evidence="13" id="KW-0460">Magnesium</keyword>
<evidence type="ECO:0000256" key="22">
    <source>
        <dbReference type="SAM" id="Coils"/>
    </source>
</evidence>
<dbReference type="EMBL" id="JARYMX010000002">
    <property type="protein sequence ID" value="KAJ9561544.1"/>
    <property type="molecule type" value="Genomic_DNA"/>
</dbReference>
<keyword evidence="9" id="KW-0227">DNA damage</keyword>
<evidence type="ECO:0000256" key="12">
    <source>
        <dbReference type="ARBA" id="ARBA00022837"/>
    </source>
</evidence>
<keyword evidence="11" id="KW-0378">Hydrolase</keyword>
<feature type="compositionally biased region" description="Low complexity" evidence="23">
    <location>
        <begin position="1"/>
        <end position="14"/>
    </location>
</feature>
<dbReference type="GO" id="GO:0006281">
    <property type="term" value="P:DNA repair"/>
    <property type="evidence" value="ECO:0007669"/>
    <property type="project" value="UniProtKB-KW"/>
</dbReference>
<keyword evidence="8" id="KW-0255">Endonuclease</keyword>